<gene>
    <name evidence="2" type="ORF">PVW1_000027900</name>
</gene>
<comment type="caution">
    <text evidence="2">The sequence shown here is derived from an EMBL/GenBank/DDBJ whole genome shotgun (WGS) entry which is preliminary data.</text>
</comment>
<reference evidence="2" key="1">
    <citation type="submission" date="2021-09" db="EMBL/GenBank/DDBJ databases">
        <authorList>
            <consortium name="Pathogen Informatics"/>
        </authorList>
    </citation>
    <scope>NUCLEOTIDE SEQUENCE</scope>
    <source>
        <strain evidence="2">PvW1</strain>
    </source>
</reference>
<evidence type="ECO:0000256" key="1">
    <source>
        <dbReference type="SAM" id="Coils"/>
    </source>
</evidence>
<accession>A0A8S4HHN9</accession>
<keyword evidence="1" id="KW-0175">Coiled coil</keyword>
<sequence>MSSEPQDPGYISFEDYVVLKKQFDGALKNNDNDGFDKVTQRMSDVTHKQYLSSNIFKNLHKVLRNDRAYVGGQGPTYCRYINFWLNTEVRTTDYYKFQQHFNAFQDFSHECAYVKQHNYNNSCKVYIHNIDDDVYIRMKFLYEFYQLCDDLRSTYHWVKDKACKNLSEKNINYNKAIVDYYEEHRDLYNKISPVAKIIEGIINKDPDKCGQSVYFTIPPKVLDEQRKEEERKQAEKIKRELEQAEKLKRELEEAEQKLNREREEFEAQEKRKQMQKAMELQQEVSQLKEPGIVYESEDIEVPEQSTLPKDRVIINPSDRFRISKAAMPERYGFQSEETDYLKEGNGRTEPKTYLGSSGIPSYITEVFGSVDPVPVVGVSGGMGALFLLFRYTPVGTFFRGGRGRAHRIPRSFNGQFLGAFPDINEYNGGYIGYGPMDIPYGAE</sequence>
<dbReference type="Pfam" id="PF05795">
    <property type="entry name" value="Plasmodium_Vir"/>
    <property type="match status" value="1"/>
</dbReference>
<dbReference type="AlphaFoldDB" id="A0A8S4HHN9"/>
<organism evidence="2 3">
    <name type="scientific">Plasmodium vivax</name>
    <name type="common">malaria parasite P. vivax</name>
    <dbReference type="NCBI Taxonomy" id="5855"/>
    <lineage>
        <taxon>Eukaryota</taxon>
        <taxon>Sar</taxon>
        <taxon>Alveolata</taxon>
        <taxon>Apicomplexa</taxon>
        <taxon>Aconoidasida</taxon>
        <taxon>Haemosporida</taxon>
        <taxon>Plasmodiidae</taxon>
        <taxon>Plasmodium</taxon>
        <taxon>Plasmodium (Plasmodium)</taxon>
    </lineage>
</organism>
<evidence type="ECO:0000313" key="3">
    <source>
        <dbReference type="Proteomes" id="UP000779233"/>
    </source>
</evidence>
<evidence type="ECO:0000313" key="2">
    <source>
        <dbReference type="EMBL" id="CAG9485602.1"/>
    </source>
</evidence>
<name>A0A8S4HHN9_PLAVI</name>
<dbReference type="VEuPathDB" id="PlasmoDB:PVPAM_090005500"/>
<dbReference type="InterPro" id="IPR008780">
    <property type="entry name" value="Plasmodium_Vir"/>
</dbReference>
<dbReference type="EMBL" id="CAJZCX010000018">
    <property type="protein sequence ID" value="CAG9485602.1"/>
    <property type="molecule type" value="Genomic_DNA"/>
</dbReference>
<protein>
    <submittedName>
        <fullName evidence="2">(malaria parasite P. vivax) hypothetical protein</fullName>
    </submittedName>
</protein>
<proteinExistence type="predicted"/>
<dbReference type="Proteomes" id="UP000779233">
    <property type="component" value="Unassembled WGS sequence"/>
</dbReference>
<feature type="coiled-coil region" evidence="1">
    <location>
        <begin position="220"/>
        <end position="280"/>
    </location>
</feature>